<proteinExistence type="predicted"/>
<evidence type="ECO:0000313" key="1">
    <source>
        <dbReference type="EMBL" id="AYV86841.1"/>
    </source>
</evidence>
<reference evidence="1" key="1">
    <citation type="submission" date="2018-10" db="EMBL/GenBank/DDBJ databases">
        <title>Hidden diversity of soil giant viruses.</title>
        <authorList>
            <person name="Schulz F."/>
            <person name="Alteio L."/>
            <person name="Goudeau D."/>
            <person name="Ryan E.M."/>
            <person name="Malmstrom R.R."/>
            <person name="Blanchard J."/>
            <person name="Woyke T."/>
        </authorList>
    </citation>
    <scope>NUCLEOTIDE SEQUENCE</scope>
    <source>
        <strain evidence="1">SYV1</strain>
    </source>
</reference>
<dbReference type="EMBL" id="MK072517">
    <property type="protein sequence ID" value="AYV86841.1"/>
    <property type="molecule type" value="Genomic_DNA"/>
</dbReference>
<accession>A0A3G5AJT0</accession>
<organism evidence="1">
    <name type="scientific">Sylvanvirus sp</name>
    <dbReference type="NCBI Taxonomy" id="2487774"/>
    <lineage>
        <taxon>Viruses</taxon>
    </lineage>
</organism>
<name>A0A3G5AJT0_9VIRU</name>
<sequence>MDGNGTFYPVTRITEQSEIRTILQTLIEEDLISGESLKLNQHKSIYFSLKRSVPFRKDMIITERVMNGEVINNVVDYGPYGTDSIPLDMNIRQVKPEFVLSLEKLHPVDRIGHNEVIDYSKVQYTLLLKQDFDSDMSIKIKHTQWGGFIHALPYVADELENNAKRLFEHTLGTRIVMGYTS</sequence>
<gene>
    <name evidence="1" type="ORF">Sylvanvirus11_4</name>
</gene>
<protein>
    <submittedName>
        <fullName evidence="1">Uncharacterized protein</fullName>
    </submittedName>
</protein>